<dbReference type="GO" id="GO:0005886">
    <property type="term" value="C:plasma membrane"/>
    <property type="evidence" value="ECO:0007669"/>
    <property type="project" value="UniProtKB-SubCell"/>
</dbReference>
<feature type="transmembrane region" description="Helical" evidence="6">
    <location>
        <begin position="35"/>
        <end position="56"/>
    </location>
</feature>
<organism evidence="9">
    <name type="scientific">Ignavibacterium album</name>
    <dbReference type="NCBI Taxonomy" id="591197"/>
    <lineage>
        <taxon>Bacteria</taxon>
        <taxon>Pseudomonadati</taxon>
        <taxon>Ignavibacteriota</taxon>
        <taxon>Ignavibacteria</taxon>
        <taxon>Ignavibacteriales</taxon>
        <taxon>Ignavibacteriaceae</taxon>
        <taxon>Ignavibacterium</taxon>
    </lineage>
</organism>
<proteinExistence type="predicted"/>
<feature type="transmembrane region" description="Helical" evidence="6">
    <location>
        <begin position="62"/>
        <end position="82"/>
    </location>
</feature>
<feature type="transmembrane region" description="Helical" evidence="6">
    <location>
        <begin position="6"/>
        <end position="28"/>
    </location>
</feature>
<keyword evidence="4 6" id="KW-1133">Transmembrane helix</keyword>
<evidence type="ECO:0000256" key="6">
    <source>
        <dbReference type="SAM" id="Phobius"/>
    </source>
</evidence>
<dbReference type="EMBL" id="DSUJ01000008">
    <property type="protein sequence ID" value="HFI91374.1"/>
    <property type="molecule type" value="Genomic_DNA"/>
</dbReference>
<gene>
    <name evidence="9" type="ORF">ENS31_07565</name>
</gene>
<evidence type="ECO:0000256" key="3">
    <source>
        <dbReference type="ARBA" id="ARBA00022692"/>
    </source>
</evidence>
<name>A0A7V2ZJW2_9BACT</name>
<dbReference type="InterPro" id="IPR019264">
    <property type="entry name" value="DUF2179"/>
</dbReference>
<dbReference type="CDD" id="cd16381">
    <property type="entry name" value="YitT_C_like_1"/>
    <property type="match status" value="1"/>
</dbReference>
<evidence type="ECO:0000256" key="1">
    <source>
        <dbReference type="ARBA" id="ARBA00004651"/>
    </source>
</evidence>
<dbReference type="PANTHER" id="PTHR40060:SF1">
    <property type="entry name" value="UPF0316 PROTEIN YEBE"/>
    <property type="match status" value="1"/>
</dbReference>
<dbReference type="PANTHER" id="PTHR40060">
    <property type="entry name" value="UPF0316 PROTEIN YEBE"/>
    <property type="match status" value="1"/>
</dbReference>
<sequence length="172" mass="19283">MLESILGGLLIMFMRICDVSIGTIRTILVVQGRKYLAGFAGSIEVLIWIFAIRFIFQNLNEIPQFIGYSLGFGLGNIIGITIEQKIGFGFVQINIISRNHSKEIADLLRRNKYGVTILPAEGTTGELSILVTIIPRKFQKETINLIESIDKNAFITVQHSLPYRGFIHGSRK</sequence>
<comment type="subcellular location">
    <subcellularLocation>
        <location evidence="1">Cell membrane</location>
        <topology evidence="1">Multi-pass membrane protein</topology>
    </subcellularLocation>
</comment>
<dbReference type="Gene3D" id="3.30.70.120">
    <property type="match status" value="1"/>
</dbReference>
<accession>A0A7V2ZJW2</accession>
<evidence type="ECO:0000256" key="5">
    <source>
        <dbReference type="ARBA" id="ARBA00023136"/>
    </source>
</evidence>
<dbReference type="InterPro" id="IPR022930">
    <property type="entry name" value="UPF0316"/>
</dbReference>
<comment type="caution">
    <text evidence="9">The sequence shown here is derived from an EMBL/GenBank/DDBJ whole genome shotgun (WGS) entry which is preliminary data.</text>
</comment>
<dbReference type="InterPro" id="IPR044035">
    <property type="entry name" value="DUF5698"/>
</dbReference>
<dbReference type="AlphaFoldDB" id="A0A7V2ZJW2"/>
<evidence type="ECO:0000256" key="4">
    <source>
        <dbReference type="ARBA" id="ARBA00022989"/>
    </source>
</evidence>
<dbReference type="InterPro" id="IPR015867">
    <property type="entry name" value="N-reg_PII/ATP_PRibTrfase_C"/>
</dbReference>
<evidence type="ECO:0000256" key="2">
    <source>
        <dbReference type="ARBA" id="ARBA00022475"/>
    </source>
</evidence>
<evidence type="ECO:0000259" key="7">
    <source>
        <dbReference type="Pfam" id="PF10035"/>
    </source>
</evidence>
<dbReference type="Pfam" id="PF10035">
    <property type="entry name" value="DUF2179"/>
    <property type="match status" value="1"/>
</dbReference>
<keyword evidence="2" id="KW-1003">Cell membrane</keyword>
<protein>
    <submittedName>
        <fullName evidence="9">DUF2179 domain-containing protein</fullName>
    </submittedName>
</protein>
<keyword evidence="5 6" id="KW-0472">Membrane</keyword>
<keyword evidence="3 6" id="KW-0812">Transmembrane</keyword>
<feature type="domain" description="DUF5698" evidence="8">
    <location>
        <begin position="23"/>
        <end position="80"/>
    </location>
</feature>
<evidence type="ECO:0000259" key="8">
    <source>
        <dbReference type="Pfam" id="PF18955"/>
    </source>
</evidence>
<reference evidence="9" key="1">
    <citation type="journal article" date="2020" name="mSystems">
        <title>Genome- and Community-Level Interaction Insights into Carbon Utilization and Element Cycling Functions of Hydrothermarchaeota in Hydrothermal Sediment.</title>
        <authorList>
            <person name="Zhou Z."/>
            <person name="Liu Y."/>
            <person name="Xu W."/>
            <person name="Pan J."/>
            <person name="Luo Z.H."/>
            <person name="Li M."/>
        </authorList>
    </citation>
    <scope>NUCLEOTIDE SEQUENCE [LARGE SCALE GENOMIC DNA]</scope>
    <source>
        <strain evidence="9">SpSt-479</strain>
    </source>
</reference>
<dbReference type="Pfam" id="PF18955">
    <property type="entry name" value="DUF5698"/>
    <property type="match status" value="1"/>
</dbReference>
<feature type="domain" description="DUF2179" evidence="7">
    <location>
        <begin position="113"/>
        <end position="158"/>
    </location>
</feature>
<evidence type="ECO:0000313" key="9">
    <source>
        <dbReference type="EMBL" id="HFI91374.1"/>
    </source>
</evidence>